<evidence type="ECO:0000256" key="1">
    <source>
        <dbReference type="ARBA" id="ARBA00023121"/>
    </source>
</evidence>
<dbReference type="InterPro" id="IPR050270">
    <property type="entry name" value="DegV_domain_contain"/>
</dbReference>
<organism evidence="2 3">
    <name type="scientific">Stenotrophomonas nitritireducens</name>
    <dbReference type="NCBI Taxonomy" id="83617"/>
    <lineage>
        <taxon>Bacteria</taxon>
        <taxon>Pseudomonadati</taxon>
        <taxon>Pseudomonadota</taxon>
        <taxon>Gammaproteobacteria</taxon>
        <taxon>Lysobacterales</taxon>
        <taxon>Lysobacteraceae</taxon>
        <taxon>Stenotrophomonas</taxon>
    </lineage>
</organism>
<proteinExistence type="predicted"/>
<dbReference type="InterPro" id="IPR043168">
    <property type="entry name" value="DegV_C"/>
</dbReference>
<gene>
    <name evidence="2" type="ORF">ABB22_08035</name>
</gene>
<dbReference type="PROSITE" id="PS51482">
    <property type="entry name" value="DEGV"/>
    <property type="match status" value="1"/>
</dbReference>
<keyword evidence="3" id="KW-1185">Reference proteome</keyword>
<dbReference type="InterPro" id="IPR003797">
    <property type="entry name" value="DegV"/>
</dbReference>
<dbReference type="PANTHER" id="PTHR33434">
    <property type="entry name" value="DEGV DOMAIN-CONTAINING PROTEIN DR_1986-RELATED"/>
    <property type="match status" value="1"/>
</dbReference>
<comment type="caution">
    <text evidence="2">The sequence shown here is derived from an EMBL/GenBank/DDBJ whole genome shotgun (WGS) entry which is preliminary data.</text>
</comment>
<dbReference type="Proteomes" id="UP000050902">
    <property type="component" value="Unassembled WGS sequence"/>
</dbReference>
<dbReference type="Gene3D" id="3.40.50.10170">
    <property type="match status" value="1"/>
</dbReference>
<evidence type="ECO:0000313" key="3">
    <source>
        <dbReference type="Proteomes" id="UP000050902"/>
    </source>
</evidence>
<name>A0ABR5NKL8_9GAMM</name>
<reference evidence="2 3" key="1">
    <citation type="submission" date="2015-05" db="EMBL/GenBank/DDBJ databases">
        <title>Genome sequencing and analysis of members of genus Stenotrophomonas.</title>
        <authorList>
            <person name="Patil P.P."/>
            <person name="Midha S."/>
            <person name="Patil P.B."/>
        </authorList>
    </citation>
    <scope>NUCLEOTIDE SEQUENCE [LARGE SCALE GENOMIC DNA]</scope>
    <source>
        <strain evidence="2 3">DSM 12575</strain>
    </source>
</reference>
<dbReference type="Pfam" id="PF02645">
    <property type="entry name" value="DegV"/>
    <property type="match status" value="1"/>
</dbReference>
<dbReference type="PANTHER" id="PTHR33434:SF2">
    <property type="entry name" value="FATTY ACID-BINDING PROTEIN TM_1468"/>
    <property type="match status" value="1"/>
</dbReference>
<protein>
    <submittedName>
        <fullName evidence="2">DegV family protein</fullName>
    </submittedName>
</protein>
<dbReference type="Gene3D" id="3.30.1180.10">
    <property type="match status" value="1"/>
</dbReference>
<evidence type="ECO:0000313" key="2">
    <source>
        <dbReference type="EMBL" id="KRG57751.1"/>
    </source>
</evidence>
<dbReference type="SUPFAM" id="SSF82549">
    <property type="entry name" value="DAK1/DegV-like"/>
    <property type="match status" value="1"/>
</dbReference>
<sequence length="310" mass="34016">MVIDASCDVSADFIAHPDVAVIPIPIRIGPVTYVDQHDADATSRYMRENANGEGVTGQSIPLDAAQMSAFFLERFALEYDSVFCLTITASRSPIHDAARHGSTLAMNAIRTLRQASGITRPFQFRVIDTRNMFAGSGVPAMALMDMLRAQVPPKDIRDPLQRIIDTTHTYYVPDNLGYARTRSRVRGDRSIKLLNVLLGSALDIKPIILGRNGDTHPVARFRGRDEAWSRLFAHAGAQVRRGLYAPHLVVSHAGPVQEVLQLEALARLRDICEKEGVHLHVLPMSITGMMNIGPGGLTLAFAGEPQDGRF</sequence>
<keyword evidence="1" id="KW-0446">Lipid-binding</keyword>
<dbReference type="EMBL" id="LDJG01000011">
    <property type="protein sequence ID" value="KRG57751.1"/>
    <property type="molecule type" value="Genomic_DNA"/>
</dbReference>
<accession>A0ABR5NKL8</accession>